<keyword evidence="15" id="KW-0812">Transmembrane</keyword>
<proteinExistence type="evidence at transcript level"/>
<evidence type="ECO:0000256" key="9">
    <source>
        <dbReference type="ARBA" id="ARBA00023002"/>
    </source>
</evidence>
<dbReference type="PRINTS" id="PR00385">
    <property type="entry name" value="P450"/>
</dbReference>
<evidence type="ECO:0000256" key="5">
    <source>
        <dbReference type="ARBA" id="ARBA00022617"/>
    </source>
</evidence>
<organism evidence="16">
    <name type="scientific">Locusta migratoria</name>
    <name type="common">Migratory locust</name>
    <dbReference type="NCBI Taxonomy" id="7004"/>
    <lineage>
        <taxon>Eukaryota</taxon>
        <taxon>Metazoa</taxon>
        <taxon>Ecdysozoa</taxon>
        <taxon>Arthropoda</taxon>
        <taxon>Hexapoda</taxon>
        <taxon>Insecta</taxon>
        <taxon>Pterygota</taxon>
        <taxon>Neoptera</taxon>
        <taxon>Polyneoptera</taxon>
        <taxon>Orthoptera</taxon>
        <taxon>Caelifera</taxon>
        <taxon>Acrididea</taxon>
        <taxon>Acridomorpha</taxon>
        <taxon>Acridoidea</taxon>
        <taxon>Acrididae</taxon>
        <taxon>Oedipodinae</taxon>
        <taxon>Locusta</taxon>
    </lineage>
</organism>
<dbReference type="PANTHER" id="PTHR24292">
    <property type="entry name" value="CYTOCHROME P450"/>
    <property type="match status" value="1"/>
</dbReference>
<reference evidence="16" key="2">
    <citation type="journal article" date="2020" name="Int. J. Biol. Macromol.">
        <title>Transcriptome analysis of antennal cytochrome P450s and their transcriptional responses to plant and locust volatiles in Locusta migratoria.</title>
        <authorList>
            <person name="Wu H."/>
            <person name="Liu Y."/>
            <person name="Shi X."/>
            <person name="Zhang X."/>
            <person name="Ye C."/>
            <person name="Zhu K.Y."/>
            <person name="Zhu F."/>
            <person name="Zhang J."/>
            <person name="Ma E."/>
        </authorList>
    </citation>
    <scope>NUCLEOTIDE SEQUENCE</scope>
    <source>
        <strain evidence="16">Locust strain-I13</strain>
    </source>
</reference>
<evidence type="ECO:0000256" key="7">
    <source>
        <dbReference type="ARBA" id="ARBA00022824"/>
    </source>
</evidence>
<evidence type="ECO:0000256" key="1">
    <source>
        <dbReference type="ARBA" id="ARBA00001971"/>
    </source>
</evidence>
<comment type="similarity">
    <text evidence="4 14">Belongs to the cytochrome P450 family.</text>
</comment>
<evidence type="ECO:0000256" key="14">
    <source>
        <dbReference type="RuleBase" id="RU000461"/>
    </source>
</evidence>
<evidence type="ECO:0000256" key="12">
    <source>
        <dbReference type="ARBA" id="ARBA00023136"/>
    </source>
</evidence>
<dbReference type="EMBL" id="KY852440">
    <property type="protein sequence ID" value="AVL92878.1"/>
    <property type="molecule type" value="mRNA"/>
</dbReference>
<evidence type="ECO:0000256" key="8">
    <source>
        <dbReference type="ARBA" id="ARBA00022848"/>
    </source>
</evidence>
<evidence type="ECO:0000256" key="11">
    <source>
        <dbReference type="ARBA" id="ARBA00023033"/>
    </source>
</evidence>
<dbReference type="GO" id="GO:0016705">
    <property type="term" value="F:oxidoreductase activity, acting on paired donors, with incorporation or reduction of molecular oxygen"/>
    <property type="evidence" value="ECO:0007669"/>
    <property type="project" value="InterPro"/>
</dbReference>
<dbReference type="InterPro" id="IPR050476">
    <property type="entry name" value="Insect_CytP450_Detox"/>
</dbReference>
<evidence type="ECO:0000256" key="6">
    <source>
        <dbReference type="ARBA" id="ARBA00022723"/>
    </source>
</evidence>
<keyword evidence="7" id="KW-0256">Endoplasmic reticulum</keyword>
<dbReference type="InterPro" id="IPR036396">
    <property type="entry name" value="Cyt_P450_sf"/>
</dbReference>
<evidence type="ECO:0000313" key="16">
    <source>
        <dbReference type="EMBL" id="AVL92878.1"/>
    </source>
</evidence>
<keyword evidence="5 13" id="KW-0349">Heme</keyword>
<evidence type="ECO:0000256" key="13">
    <source>
        <dbReference type="PIRSR" id="PIRSR602402-1"/>
    </source>
</evidence>
<evidence type="ECO:0000256" key="2">
    <source>
        <dbReference type="ARBA" id="ARBA00004174"/>
    </source>
</evidence>
<dbReference type="PROSITE" id="PS00086">
    <property type="entry name" value="CYTOCHROME_P450"/>
    <property type="match status" value="1"/>
</dbReference>
<dbReference type="FunFam" id="1.10.630.10:FF:000042">
    <property type="entry name" value="Cytochrome P450"/>
    <property type="match status" value="1"/>
</dbReference>
<keyword evidence="6 13" id="KW-0479">Metal-binding</keyword>
<dbReference type="Pfam" id="PF00067">
    <property type="entry name" value="p450"/>
    <property type="match status" value="1"/>
</dbReference>
<evidence type="ECO:0000256" key="4">
    <source>
        <dbReference type="ARBA" id="ARBA00010617"/>
    </source>
</evidence>
<dbReference type="PANTHER" id="PTHR24292:SF54">
    <property type="entry name" value="CYP9F3-RELATED"/>
    <property type="match status" value="1"/>
</dbReference>
<dbReference type="CDD" id="cd11056">
    <property type="entry name" value="CYP6-like"/>
    <property type="match status" value="1"/>
</dbReference>
<feature type="transmembrane region" description="Helical" evidence="15">
    <location>
        <begin position="6"/>
        <end position="27"/>
    </location>
</feature>
<comment type="cofactor">
    <cofactor evidence="1 13">
        <name>heme</name>
        <dbReference type="ChEBI" id="CHEBI:30413"/>
    </cofactor>
</comment>
<dbReference type="Gene3D" id="1.10.630.10">
    <property type="entry name" value="Cytochrome P450"/>
    <property type="match status" value="1"/>
</dbReference>
<keyword evidence="15" id="KW-1133">Transmembrane helix</keyword>
<evidence type="ECO:0000256" key="10">
    <source>
        <dbReference type="ARBA" id="ARBA00023004"/>
    </source>
</evidence>
<keyword evidence="11 14" id="KW-0503">Monooxygenase</keyword>
<keyword evidence="12 15" id="KW-0472">Membrane</keyword>
<dbReference type="InterPro" id="IPR002402">
    <property type="entry name" value="Cyt_P450_E_grp-II"/>
</dbReference>
<name>A0A6F8GXL8_LOCMI</name>
<evidence type="ECO:0000256" key="3">
    <source>
        <dbReference type="ARBA" id="ARBA00004406"/>
    </source>
</evidence>
<keyword evidence="8" id="KW-0492">Microsome</keyword>
<dbReference type="GO" id="GO:0005789">
    <property type="term" value="C:endoplasmic reticulum membrane"/>
    <property type="evidence" value="ECO:0007669"/>
    <property type="project" value="UniProtKB-SubCell"/>
</dbReference>
<dbReference type="GO" id="GO:0005506">
    <property type="term" value="F:iron ion binding"/>
    <property type="evidence" value="ECO:0007669"/>
    <property type="project" value="InterPro"/>
</dbReference>
<sequence length="518" mass="59747">MSALLGCWWSHLVAVLVVAVVAGYLWFRRRFRYWENRGVPQARPEVPFGNLRRTFLGQTRLEFTVRDIYDSSKVRRLVGMYRFGMPTLILRDPDLIRLMLVKDFDSFTDRGVPHNEQEPLNHNLFFMNGAKWKRMRAKMTPAFTSGKLKMMCQTMQDCGREMVEVLEGAARRGEVVEMREVAARFATDIIASVAFGVDCNCQRNPDAEFRQWGRKAFEPSIKFKVAHLMNTFIPAVARALRIGAGTEEVSAFFRNMVRETVEYREKNGVTRNDFMHLLIQLKNRGFVDDEKARAVKDIGNDIDNWKLSMDEVAAQAFVFFLAGFETSSSTMSFALYELALNPDVQRRLQEEVDATMRKNNGQLTYDAIAEMHYLDKVVSETLRMYPPGAILVRKCTRRYQFPDGGPQLEEGTTVFVPVFGLHNDPQYFPEPQRFDPERFSEEEKAGRHPYVYLPFGEGPRNCIGMRLGLLQTKIGLAYLMSRYEVHRCDQTLVPMQFSTMSFVIMPISGIQLRLSKRT</sequence>
<feature type="binding site" description="axial binding residue" evidence="13">
    <location>
        <position position="462"/>
    </location>
    <ligand>
        <name>heme</name>
        <dbReference type="ChEBI" id="CHEBI:30413"/>
    </ligand>
    <ligandPart>
        <name>Fe</name>
        <dbReference type="ChEBI" id="CHEBI:18248"/>
    </ligandPart>
</feature>
<dbReference type="SUPFAM" id="SSF48264">
    <property type="entry name" value="Cytochrome P450"/>
    <property type="match status" value="1"/>
</dbReference>
<dbReference type="InterPro" id="IPR001128">
    <property type="entry name" value="Cyt_P450"/>
</dbReference>
<evidence type="ECO:0000256" key="15">
    <source>
        <dbReference type="SAM" id="Phobius"/>
    </source>
</evidence>
<keyword evidence="9 14" id="KW-0560">Oxidoreductase</keyword>
<protein>
    <submittedName>
        <fullName evidence="16">CYP450</fullName>
    </submittedName>
</protein>
<reference evidence="16" key="1">
    <citation type="submission" date="2017-03" db="EMBL/GenBank/DDBJ databases">
        <authorList>
            <person name="Zhang X.Y."/>
            <person name="Li Y.H."/>
            <person name="Kang X.L."/>
            <person name="Wu H.H."/>
            <person name="Yu R.R."/>
            <person name="Guo Y.Q."/>
            <person name="Wang J.X."/>
            <person name="Zhang J.Z."/>
            <person name="Ma E.B."/>
        </authorList>
    </citation>
    <scope>NUCLEOTIDE SEQUENCE</scope>
    <source>
        <strain evidence="16">Locust strain-I13</strain>
    </source>
</reference>
<dbReference type="PRINTS" id="PR00464">
    <property type="entry name" value="EP450II"/>
</dbReference>
<dbReference type="InterPro" id="IPR017972">
    <property type="entry name" value="Cyt_P450_CS"/>
</dbReference>
<comment type="subcellular location">
    <subcellularLocation>
        <location evidence="3">Endoplasmic reticulum membrane</location>
        <topology evidence="3">Peripheral membrane protein</topology>
    </subcellularLocation>
    <subcellularLocation>
        <location evidence="2">Microsome membrane</location>
        <topology evidence="2">Peripheral membrane protein</topology>
    </subcellularLocation>
</comment>
<dbReference type="GO" id="GO:0020037">
    <property type="term" value="F:heme binding"/>
    <property type="evidence" value="ECO:0007669"/>
    <property type="project" value="InterPro"/>
</dbReference>
<dbReference type="GO" id="GO:0004497">
    <property type="term" value="F:monooxygenase activity"/>
    <property type="evidence" value="ECO:0007669"/>
    <property type="project" value="UniProtKB-KW"/>
</dbReference>
<dbReference type="AlphaFoldDB" id="A0A6F8GXL8"/>
<accession>A0A6F8GXL8</accession>
<keyword evidence="10 13" id="KW-0408">Iron</keyword>